<dbReference type="STRING" id="40148.A0A0D9YNV8"/>
<reference evidence="6" key="2">
    <citation type="submission" date="2018-05" db="EMBL/GenBank/DDBJ databases">
        <title>OgluRS3 (Oryza glumaepatula Reference Sequence Version 3).</title>
        <authorList>
            <person name="Zhang J."/>
            <person name="Kudrna D."/>
            <person name="Lee S."/>
            <person name="Talag J."/>
            <person name="Welchert J."/>
            <person name="Wing R.A."/>
        </authorList>
    </citation>
    <scope>NUCLEOTIDE SEQUENCE [LARGE SCALE GENOMIC DNA]</scope>
</reference>
<evidence type="ECO:0000259" key="5">
    <source>
        <dbReference type="PROSITE" id="PS01031"/>
    </source>
</evidence>
<proteinExistence type="inferred from homology"/>
<dbReference type="Gramene" id="OGLUM02G07770.1">
    <property type="protein sequence ID" value="OGLUM02G07770.1"/>
    <property type="gene ID" value="OGLUM02G07770"/>
</dbReference>
<dbReference type="PANTHER" id="PTHR33373:SF1">
    <property type="entry name" value="DUF4050 DOMAIN-CONTAINING PROTEIN"/>
    <property type="match status" value="1"/>
</dbReference>
<evidence type="ECO:0000256" key="1">
    <source>
        <dbReference type="PROSITE-ProRule" id="PRU00285"/>
    </source>
</evidence>
<dbReference type="CDD" id="cd06464">
    <property type="entry name" value="ACD_sHsps-like"/>
    <property type="match status" value="1"/>
</dbReference>
<comment type="similarity">
    <text evidence="1 2">Belongs to the small heat shock protein (HSP20) family.</text>
</comment>
<dbReference type="GO" id="GO:0009408">
    <property type="term" value="P:response to heat"/>
    <property type="evidence" value="ECO:0007669"/>
    <property type="project" value="UniProtKB-ARBA"/>
</dbReference>
<organism evidence="6">
    <name type="scientific">Oryza glumipatula</name>
    <dbReference type="NCBI Taxonomy" id="40148"/>
    <lineage>
        <taxon>Eukaryota</taxon>
        <taxon>Viridiplantae</taxon>
        <taxon>Streptophyta</taxon>
        <taxon>Embryophyta</taxon>
        <taxon>Tracheophyta</taxon>
        <taxon>Spermatophyta</taxon>
        <taxon>Magnoliopsida</taxon>
        <taxon>Liliopsida</taxon>
        <taxon>Poales</taxon>
        <taxon>Poaceae</taxon>
        <taxon>BOP clade</taxon>
        <taxon>Oryzoideae</taxon>
        <taxon>Oryzeae</taxon>
        <taxon>Oryzinae</taxon>
        <taxon>Oryza</taxon>
    </lineage>
</organism>
<dbReference type="InterPro" id="IPR002068">
    <property type="entry name" value="A-crystallin/Hsp20_dom"/>
</dbReference>
<feature type="compositionally biased region" description="Polar residues" evidence="3">
    <location>
        <begin position="57"/>
        <end position="74"/>
    </location>
</feature>
<keyword evidence="7" id="KW-1185">Reference proteome</keyword>
<feature type="signal peptide" evidence="4">
    <location>
        <begin position="1"/>
        <end position="17"/>
    </location>
</feature>
<feature type="chain" id="PRO_5002351462" description="SHSP domain-containing protein" evidence="4">
    <location>
        <begin position="18"/>
        <end position="387"/>
    </location>
</feature>
<dbReference type="Proteomes" id="UP000026961">
    <property type="component" value="Chromosome 2"/>
</dbReference>
<evidence type="ECO:0000256" key="4">
    <source>
        <dbReference type="SAM" id="SignalP"/>
    </source>
</evidence>
<reference evidence="6" key="1">
    <citation type="submission" date="2015-04" db="UniProtKB">
        <authorList>
            <consortium name="EnsemblPlants"/>
        </authorList>
    </citation>
    <scope>IDENTIFICATION</scope>
</reference>
<evidence type="ECO:0000256" key="3">
    <source>
        <dbReference type="SAM" id="MobiDB-lite"/>
    </source>
</evidence>
<dbReference type="SUPFAM" id="SSF49764">
    <property type="entry name" value="HSP20-like chaperones"/>
    <property type="match status" value="1"/>
</dbReference>
<evidence type="ECO:0000313" key="7">
    <source>
        <dbReference type="Proteomes" id="UP000026961"/>
    </source>
</evidence>
<dbReference type="Pfam" id="PF00011">
    <property type="entry name" value="HSP20"/>
    <property type="match status" value="1"/>
</dbReference>
<dbReference type="EnsemblPlants" id="OGLUM02G07770.1">
    <property type="protein sequence ID" value="OGLUM02G07770.1"/>
    <property type="gene ID" value="OGLUM02G07770"/>
</dbReference>
<dbReference type="PROSITE" id="PS01031">
    <property type="entry name" value="SHSP"/>
    <property type="match status" value="1"/>
</dbReference>
<feature type="compositionally biased region" description="Low complexity" evidence="3">
    <location>
        <begin position="75"/>
        <end position="86"/>
    </location>
</feature>
<feature type="compositionally biased region" description="Polar residues" evidence="3">
    <location>
        <begin position="87"/>
        <end position="96"/>
    </location>
</feature>
<dbReference type="InterPro" id="IPR025124">
    <property type="entry name" value="Gag1-like_clamp"/>
</dbReference>
<dbReference type="InterPro" id="IPR008978">
    <property type="entry name" value="HSP20-like_chaperone"/>
</dbReference>
<dbReference type="HOGENOM" id="CLU_714519_0_0_1"/>
<dbReference type="eggNOG" id="KOG0710">
    <property type="taxonomic scope" value="Eukaryota"/>
</dbReference>
<accession>A0A0D9YNV8</accession>
<dbReference type="AlphaFoldDB" id="A0A0D9YNV8"/>
<protein>
    <recommendedName>
        <fullName evidence="5">SHSP domain-containing protein</fullName>
    </recommendedName>
</protein>
<dbReference type="FunFam" id="2.60.40.790:FF:000085">
    <property type="entry name" value="23.6 kDa heat shock protein, mitochondrial"/>
    <property type="match status" value="1"/>
</dbReference>
<feature type="region of interest" description="Disordered" evidence="3">
    <location>
        <begin position="52"/>
        <end position="96"/>
    </location>
</feature>
<evidence type="ECO:0000256" key="2">
    <source>
        <dbReference type="RuleBase" id="RU003616"/>
    </source>
</evidence>
<feature type="region of interest" description="Disordered" evidence="3">
    <location>
        <begin position="173"/>
        <end position="197"/>
    </location>
</feature>
<dbReference type="Pfam" id="PF13259">
    <property type="entry name" value="clamp_Gag1-like"/>
    <property type="match status" value="1"/>
</dbReference>
<name>A0A0D9YNV8_9ORYZ</name>
<dbReference type="Gene3D" id="2.60.40.790">
    <property type="match status" value="1"/>
</dbReference>
<feature type="domain" description="SHSP" evidence="5">
    <location>
        <begin position="274"/>
        <end position="387"/>
    </location>
</feature>
<sequence length="387" mass="42385">MLLGCSSLTSWVRRLVACVGNCFGCAKPTPIIAVDEPSKGLRIQGRSIKQRSLSEDFWSSSPPGMENSAMQSQRSMSSISTAAQSSDQHGAGSSTNPNEFVNQGLLLWNQTRQQWVGNRRHNSQRQQPREPKISWNATYESLLGSTKPFPQAIPLGEMVDFLVDGWEQEGLYDYSPMPQQTPRRRLRSGEATARGVAGGGGGCQFSWAAQLRALFSSAGADAAATTGGCAPAKGDGHSREVAVVDRSRRRWPWRDLRDFVPLRLVDGIGSALSKVAETLTRPLTGKVREDEERYRLRFEVPGLGKDDVRVYVDDGVLAIHGEKRDVVEEDRGGDGECWAAATYHAGLLLPEDAVAEGITAEVRDGVLHVTVPRSPERKRSVTEVKVR</sequence>
<evidence type="ECO:0000313" key="6">
    <source>
        <dbReference type="EnsemblPlants" id="OGLUM02G07770.1"/>
    </source>
</evidence>
<keyword evidence="4" id="KW-0732">Signal</keyword>
<dbReference type="PANTHER" id="PTHR33373">
    <property type="entry name" value="OS07G0479600 PROTEIN"/>
    <property type="match status" value="1"/>
</dbReference>